<organism evidence="5 6">
    <name type="scientific">Branchiostoma floridae</name>
    <name type="common">Florida lancelet</name>
    <name type="synonym">Amphioxus</name>
    <dbReference type="NCBI Taxonomy" id="7739"/>
    <lineage>
        <taxon>Eukaryota</taxon>
        <taxon>Metazoa</taxon>
        <taxon>Chordata</taxon>
        <taxon>Cephalochordata</taxon>
        <taxon>Leptocardii</taxon>
        <taxon>Amphioxiformes</taxon>
        <taxon>Branchiostomatidae</taxon>
        <taxon>Branchiostoma</taxon>
    </lineage>
</organism>
<evidence type="ECO:0000256" key="1">
    <source>
        <dbReference type="ARBA" id="ARBA00009238"/>
    </source>
</evidence>
<name>A0A9J7M2K3_BRAFL</name>
<feature type="repeat" description="Filamin" evidence="3">
    <location>
        <begin position="1"/>
        <end position="37"/>
    </location>
</feature>
<evidence type="ECO:0000313" key="6">
    <source>
        <dbReference type="RefSeq" id="XP_035693551.1"/>
    </source>
</evidence>
<gene>
    <name evidence="6" type="primary">LOC118427736</name>
</gene>
<evidence type="ECO:0000256" key="4">
    <source>
        <dbReference type="SAM" id="MobiDB-lite"/>
    </source>
</evidence>
<dbReference type="OrthoDB" id="18740at2759"/>
<dbReference type="InterPro" id="IPR013783">
    <property type="entry name" value="Ig-like_fold"/>
</dbReference>
<dbReference type="GO" id="GO:0051015">
    <property type="term" value="F:actin filament binding"/>
    <property type="evidence" value="ECO:0007669"/>
    <property type="project" value="InterPro"/>
</dbReference>
<dbReference type="Pfam" id="PF00630">
    <property type="entry name" value="Filamin"/>
    <property type="match status" value="2"/>
</dbReference>
<reference evidence="6" key="2">
    <citation type="submission" date="2025-08" db="UniProtKB">
        <authorList>
            <consortium name="RefSeq"/>
        </authorList>
    </citation>
    <scope>IDENTIFICATION</scope>
    <source>
        <strain evidence="6">S238N-H82</strain>
        <tissue evidence="6">Testes</tissue>
    </source>
</reference>
<evidence type="ECO:0000256" key="2">
    <source>
        <dbReference type="ARBA" id="ARBA00022737"/>
    </source>
</evidence>
<dbReference type="SUPFAM" id="SSF81296">
    <property type="entry name" value="E set domains"/>
    <property type="match status" value="1"/>
</dbReference>
<dbReference type="InterPro" id="IPR001298">
    <property type="entry name" value="Filamin/ABP280_rpt"/>
</dbReference>
<dbReference type="InterPro" id="IPR017868">
    <property type="entry name" value="Filamin/ABP280_repeat-like"/>
</dbReference>
<dbReference type="GO" id="GO:0030036">
    <property type="term" value="P:actin cytoskeleton organization"/>
    <property type="evidence" value="ECO:0007669"/>
    <property type="project" value="InterPro"/>
</dbReference>
<dbReference type="SMART" id="SM00557">
    <property type="entry name" value="IG_FLMN"/>
    <property type="match status" value="1"/>
</dbReference>
<feature type="region of interest" description="Disordered" evidence="4">
    <location>
        <begin position="150"/>
        <end position="176"/>
    </location>
</feature>
<evidence type="ECO:0000256" key="3">
    <source>
        <dbReference type="PROSITE-ProRule" id="PRU00087"/>
    </source>
</evidence>
<feature type="repeat" description="Filamin" evidence="3">
    <location>
        <begin position="38"/>
        <end position="134"/>
    </location>
</feature>
<dbReference type="GeneID" id="118427736"/>
<dbReference type="InterPro" id="IPR044801">
    <property type="entry name" value="Filamin"/>
</dbReference>
<dbReference type="PANTHER" id="PTHR38537">
    <property type="entry name" value="JITTERBUG, ISOFORM N"/>
    <property type="match status" value="1"/>
</dbReference>
<dbReference type="PROSITE" id="PS50194">
    <property type="entry name" value="FILAMIN_REPEAT"/>
    <property type="match status" value="2"/>
</dbReference>
<dbReference type="RefSeq" id="XP_035693551.1">
    <property type="nucleotide sequence ID" value="XM_035837658.1"/>
</dbReference>
<proteinExistence type="inferred from homology"/>
<dbReference type="Gene3D" id="2.60.40.10">
    <property type="entry name" value="Immunoglobulins"/>
    <property type="match status" value="2"/>
</dbReference>
<dbReference type="AlphaFoldDB" id="A0A9J7M2K3"/>
<feature type="compositionally biased region" description="Polar residues" evidence="4">
    <location>
        <begin position="166"/>
        <end position="176"/>
    </location>
</feature>
<protein>
    <submittedName>
        <fullName evidence="6">Filamin-A-like</fullName>
    </submittedName>
</protein>
<dbReference type="PANTHER" id="PTHR38537:SF16">
    <property type="entry name" value="CALPONIN-HOMOLOGY (CH) DOMAIN-CONTAINING PROTEIN"/>
    <property type="match status" value="1"/>
</dbReference>
<evidence type="ECO:0000313" key="5">
    <source>
        <dbReference type="Proteomes" id="UP000001554"/>
    </source>
</evidence>
<keyword evidence="2" id="KW-0677">Repeat</keyword>
<dbReference type="KEGG" id="bfo:118427736"/>
<dbReference type="Proteomes" id="UP000001554">
    <property type="component" value="Chromosome 12"/>
</dbReference>
<reference evidence="5" key="1">
    <citation type="journal article" date="2020" name="Nat. Ecol. Evol.">
        <title>Deeply conserved synteny resolves early events in vertebrate evolution.</title>
        <authorList>
            <person name="Simakov O."/>
            <person name="Marletaz F."/>
            <person name="Yue J.X."/>
            <person name="O'Connell B."/>
            <person name="Jenkins J."/>
            <person name="Brandt A."/>
            <person name="Calef R."/>
            <person name="Tung C.H."/>
            <person name="Huang T.K."/>
            <person name="Schmutz J."/>
            <person name="Satoh N."/>
            <person name="Yu J.K."/>
            <person name="Putnam N.H."/>
            <person name="Green R.E."/>
            <person name="Rokhsar D.S."/>
        </authorList>
    </citation>
    <scope>NUCLEOTIDE SEQUENCE [LARGE SCALE GENOMIC DNA]</scope>
    <source>
        <strain evidence="5">S238N-H82</strain>
    </source>
</reference>
<dbReference type="InterPro" id="IPR014756">
    <property type="entry name" value="Ig_E-set"/>
</dbReference>
<accession>A0A9J7M2K3</accession>
<comment type="similarity">
    <text evidence="1">Belongs to the filamin family.</text>
</comment>
<sequence>MNGTFGLTIRPQEGGRHLLEIKYGGEHIQGSPFVLRIAGATDPSKVRVFGPGLKNGLLHTFKGNFICETRGAGAGQLKVRVHGPRGAFRVEMQPLSSKDRTIAVKYNPVEPGDYDIDVKWSDVHVPGSPFRVSIFETQDELDEFEGRQISRIGGSTSRHSRHSGPEYNSYQWQEEI</sequence>
<keyword evidence="5" id="KW-1185">Reference proteome</keyword>
<dbReference type="FunFam" id="2.60.40.10:FF:001145">
    <property type="entry name" value="Jitterbug, isoform I"/>
    <property type="match status" value="1"/>
</dbReference>